<proteinExistence type="predicted"/>
<gene>
    <name evidence="4" type="ORF">KIM322_11300</name>
</gene>
<feature type="domain" description="DUF1542" evidence="3">
    <location>
        <begin position="1982"/>
        <end position="2054"/>
    </location>
</feature>
<feature type="compositionally biased region" description="Basic and acidic residues" evidence="1">
    <location>
        <begin position="1996"/>
        <end position="2017"/>
    </location>
</feature>
<feature type="domain" description="DUF1542" evidence="3">
    <location>
        <begin position="1247"/>
        <end position="1319"/>
    </location>
</feature>
<feature type="domain" description="S-layer protein C-terminal" evidence="2">
    <location>
        <begin position="2303"/>
        <end position="2362"/>
    </location>
</feature>
<evidence type="ECO:0000313" key="5">
    <source>
        <dbReference type="Proteomes" id="UP001321741"/>
    </source>
</evidence>
<feature type="domain" description="DUF1542" evidence="3">
    <location>
        <begin position="1002"/>
        <end position="1074"/>
    </location>
</feature>
<dbReference type="EMBL" id="AP026803">
    <property type="protein sequence ID" value="BDR60869.1"/>
    <property type="molecule type" value="Genomic_DNA"/>
</dbReference>
<dbReference type="Pfam" id="PF07564">
    <property type="entry name" value="DUF1542"/>
    <property type="match status" value="7"/>
</dbReference>
<feature type="compositionally biased region" description="Basic and acidic residues" evidence="1">
    <location>
        <begin position="284"/>
        <end position="296"/>
    </location>
</feature>
<evidence type="ECO:0000259" key="2">
    <source>
        <dbReference type="Pfam" id="PF03217"/>
    </source>
</evidence>
<sequence>MDDLRMIEEIKNKNYKMHKSKKGWLISYSVLTFMLGSGAVALINNTSAVEAAEVESQPGESEAASTGSDTQAVNDAKLAAINTLLTTTNSAEQRINSDRSLTHLEKAKQVKNASALFDEAKSRINAATDITSVKTLLDSTVSSINSSYQPVPLEFKAAARKTNVPKVNKPKGNSLKSFSAKRLSTYSGLNNFLKSGSTTKSSKRTVNKLKDYGSLIDTSMPSSTSVDIPANEITTDILGAKLADNSISKNSANESNSEVEVTPRAIVAAGYDATKNVTVGADPDSNRDDFNKDVDKPAGSTPTSMNIATPDQITNPDKYKQKVVNVADFNGLAAAWTDASVTYINITSDISYTGGTIGNRAAGASVVVNGNGHTIDLNRQTFSYVGVPYSNLTTVTITNGKFQQGFPGNDGDSSSLVYSSNGAGLKVNIDNVTLSSSTSNGYNPIHVLMANGSKITFSGNNVFNISNEVTRGVGMIDFANNGHVTMNRTSNDIRFSEFYMSYVAPQASVGYGNQITMGDGSSNTAYTYNGTPANYPAMYNNINGVTVGDNVKWTQTGFQYFLNGTQGGNSVAQYKFGQNFNLSAPVTTQPNAIRLWGTQRAVFNAGTTFDINQRYNDSVIRVNDSSSVTFISPKQLHLAIQDGNGNPVATGAGIISGAGTVSLNNSNIKTWLGNNSQTNSTAGDNTAKFAQMVVRNGQATVTDLNGTTAVSNIVTPTTRELQTIAIPVGKVNVQYVDQNGKNVGLPVELNLGSDAYIGKYLPLITSDVVVKNMPRGYMWALGNQIFPGAKADAQSGGDPTTEDDNGDSFGQAAVGLTPMEGDTYTYKVYVYGTKQNVTYQYVDVNHKDRILTSPLSGQTGKEAIGNLVPANYGNTIDWTDKYYTEDNVPAGYHYAKGAASQPTTTKVSEINPVVTIYVEGNPQKISPTYVDMQGNTLNPDNLIEINGVTGQSIKVPTAPDVKNWAPDHVEINGQSVPLGSVFEIGNGTDTIVYRYHSLAIEKEAAIQAIDAEATKVKGEIEADPTLNNNAKQEQKTAVDKAATDAKANINQAEYPSGVEKAKQDGITAIDAAHVAGIALDQQKKDYSKQIDDEATKIKGEIDADVTLDDETKVKQKGDVDKDATAAKDAIKQATDVQTAENAMNDGIVKIDGDHIPGSVSLPDQKKAALAAIEAEATKVKGEIDADSTLDDDTKKKQKGDVDKDAADAKTAINNALNAQQVKNAKEEGIIKIDGDHVSGNISLPDQKNNAQKAIDDEAAKVKGEIDADVTLDTATKNKQKADVDRDAAAAKDKINSATTAQGVIDAKNEGIAKIDADHVPGSISLPDQKTNAIAAIEAEATKVKAEIEADPTLDDQAKKAQKNAVDIDAAAAKVNINKATNAQGVNDARDAGIVQIDSDHIPGNISLPDQKANAVAAINNEATKVKGEIDADPTLDSTEKAAQKAKVDKDATIAKNNINQASDAQSVKEAEQAGIIAIDADHIPGNISLPDQKKNAQKAIDDEAAKIKGEIDADPTLDSTEKAAQKANVDKDAADAKTAIKNANDAQGVKDATDDGIKKIDADHIPGNISLPDQKKNAQKAIDDEAAKIKGEIDADPTLDSTEKAVQKANVDKDAAAAKEAIKNATDAQGVKDATDDGIKKIDADHIPGNIPLPDQKKNAKAAIDAEATKVKGEIDADPTLDDATKAKQKTNVDTEATIAKTAIDNATDSQGVKNARDEGIIKIDAQHVSNGNLANQKAKAVADIDEEVLKVKKQIANDTSLDSKAKNAQNADVDAAADIAKTNIQNATEVQNVLDARDRGITNIDAQYVTNPITLEQQKEHAKQLVTDEAKIVSTSINNDPVLDQTAKAQQIQTVEDQKQKALDKIDQAANADAVQIAYNEGISAIHAQHVGGTDLTTQKQTAKDELVQEATTTKAAINKDVRLNKVAKAQQLLNIDHELEKAQNAVDRATTAQEINDQETAGLKAINAQYVPGKPLDEQKADANKAIDDAVSAAKDKIDQDKSKTDAEKQKDKQAVDNAANAAKDAINNAQTADEIDDAKNNGINQINKIVADGSGKGTNNSGGSSGWNGGSGSNGTNGSNGANGSNGSNAADTTNGSNGSNAADKPLDKSKASPKVLLHNAYFYNKEGKRANLLIAKKGSTITTYGTEKINDRQFYRIDEDLYIAVNNTVEQRRSLQKNAFVYNRQGKRIGKNALKKNLVVSTYGDPVKIHGKAYYMTSDNHYVKARNFGSVLKEARNVLAENVNPNADILHDSYVYDATGKRVGEYVLLAGSRATTGETKTINGKNYIAIGDGHYVASGNITGTARRLKTTSFVYSEYGHRLGRKVLRKNKTIQTYGSVVKIHGKSYFTVGHNEFVKKANF</sequence>
<evidence type="ECO:0008006" key="6">
    <source>
        <dbReference type="Google" id="ProtNLM"/>
    </source>
</evidence>
<keyword evidence="5" id="KW-1185">Reference proteome</keyword>
<evidence type="ECO:0000313" key="4">
    <source>
        <dbReference type="EMBL" id="BDR60869.1"/>
    </source>
</evidence>
<evidence type="ECO:0000256" key="1">
    <source>
        <dbReference type="SAM" id="MobiDB-lite"/>
    </source>
</evidence>
<dbReference type="InterPro" id="IPR046776">
    <property type="entry name" value="Pectate_lyase_5"/>
</dbReference>
<dbReference type="Proteomes" id="UP001321741">
    <property type="component" value="Chromosome"/>
</dbReference>
<feature type="domain" description="DUF1542" evidence="3">
    <location>
        <begin position="1575"/>
        <end position="1647"/>
    </location>
</feature>
<dbReference type="Pfam" id="PF03217">
    <property type="entry name" value="SlpA"/>
    <property type="match status" value="4"/>
</dbReference>
<accession>A0ABM8BHU8</accession>
<protein>
    <recommendedName>
        <fullName evidence="6">DUF1542 domain-containing protein</fullName>
    </recommendedName>
</protein>
<dbReference type="Pfam" id="PF20585">
    <property type="entry name" value="Pectate_lyase_5"/>
    <property type="match status" value="1"/>
</dbReference>
<dbReference type="InterPro" id="IPR024968">
    <property type="entry name" value="SlpA_C_lactobacillus"/>
</dbReference>
<reference evidence="4 5" key="1">
    <citation type="journal article" date="2023" name="Microbiol. Spectr.">
        <title>Symbiosis of Carpenter Bees with Uncharacterized Lactic Acid Bacteria Showing NAD Auxotrophy.</title>
        <authorList>
            <person name="Kawasaki S."/>
            <person name="Ozawa K."/>
            <person name="Mori T."/>
            <person name="Yamamoto A."/>
            <person name="Ito M."/>
            <person name="Ohkuma M."/>
            <person name="Sakamoto M."/>
            <person name="Matsutani M."/>
        </authorList>
    </citation>
    <scope>NUCLEOTIDE SEQUENCE [LARGE SCALE GENOMIC DNA]</scope>
    <source>
        <strain evidence="4 5">Kim32-2</strain>
    </source>
</reference>
<feature type="domain" description="S-layer protein C-terminal" evidence="2">
    <location>
        <begin position="2114"/>
        <end position="2170"/>
    </location>
</feature>
<dbReference type="InterPro" id="IPR011439">
    <property type="entry name" value="DUF1542"/>
</dbReference>
<feature type="region of interest" description="Disordered" evidence="1">
    <location>
        <begin position="277"/>
        <end position="314"/>
    </location>
</feature>
<feature type="compositionally biased region" description="Low complexity" evidence="1">
    <location>
        <begin position="2079"/>
        <end position="2092"/>
    </location>
</feature>
<evidence type="ECO:0000259" key="3">
    <source>
        <dbReference type="Pfam" id="PF07564"/>
    </source>
</evidence>
<feature type="region of interest" description="Disordered" evidence="1">
    <location>
        <begin position="2055"/>
        <end position="2114"/>
    </location>
</feature>
<feature type="region of interest" description="Disordered" evidence="1">
    <location>
        <begin position="1996"/>
        <end position="2021"/>
    </location>
</feature>
<feature type="compositionally biased region" description="Gly residues" evidence="1">
    <location>
        <begin position="2066"/>
        <end position="2078"/>
    </location>
</feature>
<feature type="domain" description="DUF1542" evidence="3">
    <location>
        <begin position="1493"/>
        <end position="1565"/>
    </location>
</feature>
<feature type="compositionally biased region" description="Polar residues" evidence="1">
    <location>
        <begin position="300"/>
        <end position="314"/>
    </location>
</feature>
<feature type="domain" description="DUF1542" evidence="3">
    <location>
        <begin position="1329"/>
        <end position="1401"/>
    </location>
</feature>
<name>A0ABM8BHU8_9LACO</name>
<feature type="domain" description="S-layer protein C-terminal" evidence="2">
    <location>
        <begin position="2249"/>
        <end position="2301"/>
    </location>
</feature>
<organism evidence="4 5">
    <name type="scientific">Lactobacillus xylocopicola</name>
    <dbReference type="NCBI Taxonomy" id="2976676"/>
    <lineage>
        <taxon>Bacteria</taxon>
        <taxon>Bacillati</taxon>
        <taxon>Bacillota</taxon>
        <taxon>Bacilli</taxon>
        <taxon>Lactobacillales</taxon>
        <taxon>Lactobacillaceae</taxon>
        <taxon>Lactobacillus</taxon>
    </lineage>
</organism>
<feature type="domain" description="DUF1542" evidence="3">
    <location>
        <begin position="1411"/>
        <end position="1483"/>
    </location>
</feature>
<feature type="domain" description="S-layer protein C-terminal" evidence="2">
    <location>
        <begin position="2171"/>
        <end position="2229"/>
    </location>
</feature>
<feature type="compositionally biased region" description="Polar residues" evidence="1">
    <location>
        <begin position="2093"/>
        <end position="2104"/>
    </location>
</feature>